<organism evidence="1 2">
    <name type="scientific">Rhodococcus sacchari</name>
    <dbReference type="NCBI Taxonomy" id="2962047"/>
    <lineage>
        <taxon>Bacteria</taxon>
        <taxon>Bacillati</taxon>
        <taxon>Actinomycetota</taxon>
        <taxon>Actinomycetes</taxon>
        <taxon>Mycobacteriales</taxon>
        <taxon>Nocardiaceae</taxon>
        <taxon>Rhodococcus</taxon>
    </lineage>
</organism>
<dbReference type="Proteomes" id="UP001156484">
    <property type="component" value="Chromosome"/>
</dbReference>
<proteinExistence type="predicted"/>
<gene>
    <name evidence="1" type="ORF">OED52_17705</name>
</gene>
<dbReference type="EMBL" id="CP107551">
    <property type="protein sequence ID" value="UYP18470.1"/>
    <property type="molecule type" value="Genomic_DNA"/>
</dbReference>
<keyword evidence="1" id="KW-0808">Transferase</keyword>
<protein>
    <submittedName>
        <fullName evidence="1">SAM-dependent methyltransferase</fullName>
    </submittedName>
</protein>
<name>A0ACD4DEH8_9NOCA</name>
<reference evidence="1" key="1">
    <citation type="submission" date="2022-10" db="EMBL/GenBank/DDBJ databases">
        <title>Rhodococcus ferula Z13 complete genome.</title>
        <authorList>
            <person name="Long X."/>
            <person name="Zang M."/>
        </authorList>
    </citation>
    <scope>NUCLEOTIDE SEQUENCE</scope>
    <source>
        <strain evidence="1">Z13</strain>
    </source>
</reference>
<evidence type="ECO:0000313" key="2">
    <source>
        <dbReference type="Proteomes" id="UP001156484"/>
    </source>
</evidence>
<sequence>MPTLPEQSWYSWHAPYDALDSVETDRLEMVQDVLYEALDAAPAGPLRAVSACSGQARDLLPVLIHHPRGGDVTARMIEIDPLNVSFLEGALGSTRLADVEVIHGDAGTTAVYAGAVPADLVVLCGVFANISPQDAARTAETLPSLCAPGGLVVWSTYGTRGTDAAQVLAVLAEAGFETVTVHESAEQGWTVGAHRYRGETRHLPENTRFFRFLA</sequence>
<keyword evidence="2" id="KW-1185">Reference proteome</keyword>
<keyword evidence="1" id="KW-0489">Methyltransferase</keyword>
<evidence type="ECO:0000313" key="1">
    <source>
        <dbReference type="EMBL" id="UYP18470.1"/>
    </source>
</evidence>
<accession>A0ACD4DEH8</accession>